<organism evidence="1 2">
    <name type="scientific">Streptacidiphilus pinicola</name>
    <dbReference type="NCBI Taxonomy" id="2219663"/>
    <lineage>
        <taxon>Bacteria</taxon>
        <taxon>Bacillati</taxon>
        <taxon>Actinomycetota</taxon>
        <taxon>Actinomycetes</taxon>
        <taxon>Kitasatosporales</taxon>
        <taxon>Streptomycetaceae</taxon>
        <taxon>Streptacidiphilus</taxon>
    </lineage>
</organism>
<dbReference type="AlphaFoldDB" id="A0A2X0JF30"/>
<dbReference type="RefSeq" id="WP_111500142.1">
    <property type="nucleotide sequence ID" value="NZ_QKYN01000031.1"/>
</dbReference>
<protein>
    <submittedName>
        <fullName evidence="1">Uncharacterized protein</fullName>
    </submittedName>
</protein>
<dbReference type="Proteomes" id="UP000248889">
    <property type="component" value="Unassembled WGS sequence"/>
</dbReference>
<gene>
    <name evidence="1" type="ORF">DN069_07970</name>
</gene>
<reference evidence="1 2" key="1">
    <citation type="submission" date="2018-06" db="EMBL/GenBank/DDBJ databases">
        <title>Streptacidiphilus pinicola sp. nov., isolated from pine grove soil.</title>
        <authorList>
            <person name="Roh S.G."/>
            <person name="Park S."/>
            <person name="Kim M.-K."/>
            <person name="Yun B.-R."/>
            <person name="Park J."/>
            <person name="Kim M.J."/>
            <person name="Kim Y.S."/>
            <person name="Kim S.B."/>
        </authorList>
    </citation>
    <scope>NUCLEOTIDE SEQUENCE [LARGE SCALE GENOMIC DNA]</scope>
    <source>
        <strain evidence="1 2">MMS16-CNU450</strain>
    </source>
</reference>
<dbReference type="OrthoDB" id="3855388at2"/>
<sequence length="73" mass="7932">MTTLKAEFGVATAVLWHIVPDANGAALCHRLLSSIAEVRPMTDADGEDIEVSQLCPHCRTALERAPRETDDQS</sequence>
<comment type="caution">
    <text evidence="1">The sequence shown here is derived from an EMBL/GenBank/DDBJ whole genome shotgun (WGS) entry which is preliminary data.</text>
</comment>
<evidence type="ECO:0000313" key="1">
    <source>
        <dbReference type="EMBL" id="RAG86198.1"/>
    </source>
</evidence>
<keyword evidence="2" id="KW-1185">Reference proteome</keyword>
<name>A0A2X0JF30_9ACTN</name>
<dbReference type="EMBL" id="QKYN01000031">
    <property type="protein sequence ID" value="RAG86198.1"/>
    <property type="molecule type" value="Genomic_DNA"/>
</dbReference>
<accession>A0A2X0JF30</accession>
<evidence type="ECO:0000313" key="2">
    <source>
        <dbReference type="Proteomes" id="UP000248889"/>
    </source>
</evidence>
<proteinExistence type="predicted"/>